<dbReference type="GO" id="GO:0061630">
    <property type="term" value="F:ubiquitin protein ligase activity"/>
    <property type="evidence" value="ECO:0007669"/>
    <property type="project" value="TreeGrafter"/>
</dbReference>
<protein>
    <recommendedName>
        <fullName evidence="1">Lon N-terminal domain-containing protein</fullName>
    </recommendedName>
</protein>
<comment type="caution">
    <text evidence="2">The sequence shown here is derived from an EMBL/GenBank/DDBJ whole genome shotgun (WGS) entry which is preliminary data.</text>
</comment>
<organism evidence="2 3">
    <name type="scientific">Rhynchophorus ferrugineus</name>
    <name type="common">Red palm weevil</name>
    <name type="synonym">Curculio ferrugineus</name>
    <dbReference type="NCBI Taxonomy" id="354439"/>
    <lineage>
        <taxon>Eukaryota</taxon>
        <taxon>Metazoa</taxon>
        <taxon>Ecdysozoa</taxon>
        <taxon>Arthropoda</taxon>
        <taxon>Hexapoda</taxon>
        <taxon>Insecta</taxon>
        <taxon>Pterygota</taxon>
        <taxon>Neoptera</taxon>
        <taxon>Endopterygota</taxon>
        <taxon>Coleoptera</taxon>
        <taxon>Polyphaga</taxon>
        <taxon>Cucujiformia</taxon>
        <taxon>Curculionidae</taxon>
        <taxon>Dryophthorinae</taxon>
        <taxon>Rhynchophorus</taxon>
    </lineage>
</organism>
<evidence type="ECO:0000259" key="1">
    <source>
        <dbReference type="PROSITE" id="PS51787"/>
    </source>
</evidence>
<dbReference type="Proteomes" id="UP000625711">
    <property type="component" value="Unassembled WGS sequence"/>
</dbReference>
<evidence type="ECO:0000313" key="2">
    <source>
        <dbReference type="EMBL" id="KAF7284629.1"/>
    </source>
</evidence>
<name>A0A834IQV9_RHYFE</name>
<reference evidence="2" key="1">
    <citation type="submission" date="2020-08" db="EMBL/GenBank/DDBJ databases">
        <title>Genome sequencing and assembly of the red palm weevil Rhynchophorus ferrugineus.</title>
        <authorList>
            <person name="Dias G.B."/>
            <person name="Bergman C.M."/>
            <person name="Manee M."/>
        </authorList>
    </citation>
    <scope>NUCLEOTIDE SEQUENCE</scope>
    <source>
        <strain evidence="2">AA-2017</strain>
        <tissue evidence="2">Whole larva</tissue>
    </source>
</reference>
<dbReference type="PANTHER" id="PTHR23327:SF42">
    <property type="entry name" value="LON PEPTIDASE N-TERMINAL DOMAIN AND RING FINGER PROTEIN C14F5.10C"/>
    <property type="match status" value="1"/>
</dbReference>
<dbReference type="PANTHER" id="PTHR23327">
    <property type="entry name" value="RING FINGER PROTEIN 127"/>
    <property type="match status" value="1"/>
</dbReference>
<evidence type="ECO:0000313" key="3">
    <source>
        <dbReference type="Proteomes" id="UP000625711"/>
    </source>
</evidence>
<dbReference type="Gene3D" id="2.30.130.40">
    <property type="entry name" value="LON domain-like"/>
    <property type="match status" value="1"/>
</dbReference>
<sequence length="271" mass="30935">MRDCLTRVLDHRLACPLCRSSLSSYEYFKGTTELLNSILQSLLPEENQSQIEKSPTDNIEKCVPVFVCTNAFPGVACPLEVHEARYRLLVRRCLQSSIKRFAMVGKDKSSARMVQYGTILEVKDAVTLEDGRIILASLGIKRFKIIIRGEEDGYDTAEIETIKDIPPLPEKLQELEALHQKVHNNAVSWVKTLSHRVLSEIEQLIGTIPTVEDDWIHLPDGPRWTWWLMSIFPFPAQLQVGFLKSASLEKRLRAINKALQRINIKTKINEN</sequence>
<proteinExistence type="predicted"/>
<keyword evidence="3" id="KW-1185">Reference proteome</keyword>
<feature type="domain" description="Lon N-terminal" evidence="1">
    <location>
        <begin position="60"/>
        <end position="263"/>
    </location>
</feature>
<dbReference type="OrthoDB" id="264917at2759"/>
<dbReference type="PROSITE" id="PS51787">
    <property type="entry name" value="LON_N"/>
    <property type="match status" value="1"/>
</dbReference>
<dbReference type="AlphaFoldDB" id="A0A834IQV9"/>
<dbReference type="InterPro" id="IPR003111">
    <property type="entry name" value="Lon_prtase_N"/>
</dbReference>
<dbReference type="SUPFAM" id="SSF88697">
    <property type="entry name" value="PUA domain-like"/>
    <property type="match status" value="1"/>
</dbReference>
<dbReference type="Pfam" id="PF02190">
    <property type="entry name" value="LON_substr_bdg"/>
    <property type="match status" value="1"/>
</dbReference>
<dbReference type="InterPro" id="IPR015947">
    <property type="entry name" value="PUA-like_sf"/>
</dbReference>
<dbReference type="SMART" id="SM00464">
    <property type="entry name" value="LON"/>
    <property type="match status" value="1"/>
</dbReference>
<dbReference type="EMBL" id="JAACXV010000073">
    <property type="protein sequence ID" value="KAF7284629.1"/>
    <property type="molecule type" value="Genomic_DNA"/>
</dbReference>
<accession>A0A834IQV9</accession>
<dbReference type="InterPro" id="IPR046336">
    <property type="entry name" value="Lon_prtase_N_sf"/>
</dbReference>
<gene>
    <name evidence="2" type="ORF">GWI33_021821</name>
</gene>